<name>A0A833RF93_9POAL</name>
<accession>A0A833RF93</accession>
<dbReference type="PANTHER" id="PTHR31149">
    <property type="entry name" value="EXPRESSED PROTEIN"/>
    <property type="match status" value="1"/>
</dbReference>
<gene>
    <name evidence="2" type="ORF">FCM35_KLT15808</name>
</gene>
<proteinExistence type="predicted"/>
<reference evidence="2" key="1">
    <citation type="submission" date="2020-01" db="EMBL/GenBank/DDBJ databases">
        <title>Genome sequence of Kobresia littledalei, the first chromosome-level genome in the family Cyperaceae.</title>
        <authorList>
            <person name="Qu G."/>
        </authorList>
    </citation>
    <scope>NUCLEOTIDE SEQUENCE</scope>
    <source>
        <strain evidence="2">C.B.Clarke</strain>
        <tissue evidence="2">Leaf</tissue>
    </source>
</reference>
<keyword evidence="3" id="KW-1185">Reference proteome</keyword>
<dbReference type="PANTHER" id="PTHR31149:SF10">
    <property type="entry name" value="OS05G0100900 PROTEIN"/>
    <property type="match status" value="1"/>
</dbReference>
<evidence type="ECO:0000313" key="3">
    <source>
        <dbReference type="Proteomes" id="UP000623129"/>
    </source>
</evidence>
<sequence>METNSSHVQSSNSDGETDDGSESFDKRQLIGAETETESTNLLPEVEGLCITGEARPGHTIQATGEKKPEYLVTADDVESYLAVEVIPIGKGEQIGDLVRIFANEHKKITCGNEMQDAVEQNFFNGHASFDAYLVGYYDDRQRVKLEFTKDRFIIKDGKLHPIVNIIFLPDMMITIPGESPTGFEIHSIGASLSLKLETENSTLRDLIVLTMRSFLLRVRLAALLPRTINAQILFT</sequence>
<protein>
    <submittedName>
        <fullName evidence="2">Uncharacterized protein</fullName>
    </submittedName>
</protein>
<comment type="caution">
    <text evidence="2">The sequence shown here is derived from an EMBL/GenBank/DDBJ whole genome shotgun (WGS) entry which is preliminary data.</text>
</comment>
<dbReference type="OrthoDB" id="663066at2759"/>
<feature type="compositionally biased region" description="Polar residues" evidence="1">
    <location>
        <begin position="1"/>
        <end position="14"/>
    </location>
</feature>
<evidence type="ECO:0000256" key="1">
    <source>
        <dbReference type="SAM" id="MobiDB-lite"/>
    </source>
</evidence>
<dbReference type="EMBL" id="SWLB01000003">
    <property type="protein sequence ID" value="KAF3340037.1"/>
    <property type="molecule type" value="Genomic_DNA"/>
</dbReference>
<dbReference type="GO" id="GO:0005886">
    <property type="term" value="C:plasma membrane"/>
    <property type="evidence" value="ECO:0007669"/>
    <property type="project" value="TreeGrafter"/>
</dbReference>
<feature type="region of interest" description="Disordered" evidence="1">
    <location>
        <begin position="1"/>
        <end position="38"/>
    </location>
</feature>
<evidence type="ECO:0000313" key="2">
    <source>
        <dbReference type="EMBL" id="KAF3340037.1"/>
    </source>
</evidence>
<dbReference type="Proteomes" id="UP000623129">
    <property type="component" value="Unassembled WGS sequence"/>
</dbReference>
<dbReference type="AlphaFoldDB" id="A0A833RF93"/>
<organism evidence="2 3">
    <name type="scientific">Carex littledalei</name>
    <dbReference type="NCBI Taxonomy" id="544730"/>
    <lineage>
        <taxon>Eukaryota</taxon>
        <taxon>Viridiplantae</taxon>
        <taxon>Streptophyta</taxon>
        <taxon>Embryophyta</taxon>
        <taxon>Tracheophyta</taxon>
        <taxon>Spermatophyta</taxon>
        <taxon>Magnoliopsida</taxon>
        <taxon>Liliopsida</taxon>
        <taxon>Poales</taxon>
        <taxon>Cyperaceae</taxon>
        <taxon>Cyperoideae</taxon>
        <taxon>Cariceae</taxon>
        <taxon>Carex</taxon>
        <taxon>Carex subgen. Euthyceras</taxon>
    </lineage>
</organism>